<dbReference type="EMBL" id="KZ505894">
    <property type="protein sequence ID" value="PKU43528.1"/>
    <property type="molecule type" value="Genomic_DNA"/>
</dbReference>
<dbReference type="AlphaFoldDB" id="A0A2I0UBT7"/>
<keyword evidence="2" id="KW-1185">Reference proteome</keyword>
<name>A0A2I0UBT7_LIMLA</name>
<proteinExistence type="predicted"/>
<accession>A0A2I0UBT7</accession>
<evidence type="ECO:0000313" key="1">
    <source>
        <dbReference type="EMBL" id="PKU43528.1"/>
    </source>
</evidence>
<protein>
    <submittedName>
        <fullName evidence="1">Uncharacterized protein</fullName>
    </submittedName>
</protein>
<organism evidence="1 2">
    <name type="scientific">Limosa lapponica baueri</name>
    <dbReference type="NCBI Taxonomy" id="1758121"/>
    <lineage>
        <taxon>Eukaryota</taxon>
        <taxon>Metazoa</taxon>
        <taxon>Chordata</taxon>
        <taxon>Craniata</taxon>
        <taxon>Vertebrata</taxon>
        <taxon>Euteleostomi</taxon>
        <taxon>Archelosauria</taxon>
        <taxon>Archosauria</taxon>
        <taxon>Dinosauria</taxon>
        <taxon>Saurischia</taxon>
        <taxon>Theropoda</taxon>
        <taxon>Coelurosauria</taxon>
        <taxon>Aves</taxon>
        <taxon>Neognathae</taxon>
        <taxon>Neoaves</taxon>
        <taxon>Charadriiformes</taxon>
        <taxon>Scolopacidae</taxon>
        <taxon>Limosa</taxon>
    </lineage>
</organism>
<reference evidence="2" key="2">
    <citation type="submission" date="2017-12" db="EMBL/GenBank/DDBJ databases">
        <title>Genome sequence of the Bar-tailed Godwit (Limosa lapponica baueri).</title>
        <authorList>
            <person name="Lima N.C.B."/>
            <person name="Parody-Merino A.M."/>
            <person name="Battley P.F."/>
            <person name="Fidler A.E."/>
            <person name="Prosdocimi F."/>
        </authorList>
    </citation>
    <scope>NUCLEOTIDE SEQUENCE [LARGE SCALE GENOMIC DNA]</scope>
</reference>
<reference evidence="2" key="1">
    <citation type="submission" date="2017-11" db="EMBL/GenBank/DDBJ databases">
        <authorList>
            <person name="Lima N.C."/>
            <person name="Parody-Merino A.M."/>
            <person name="Battley P.F."/>
            <person name="Fidler A.E."/>
            <person name="Prosdocimi F."/>
        </authorList>
    </citation>
    <scope>NUCLEOTIDE SEQUENCE [LARGE SCALE GENOMIC DNA]</scope>
</reference>
<dbReference type="Proteomes" id="UP000233556">
    <property type="component" value="Unassembled WGS sequence"/>
</dbReference>
<gene>
    <name evidence="1" type="ORF">llap_6165</name>
</gene>
<evidence type="ECO:0000313" key="2">
    <source>
        <dbReference type="Proteomes" id="UP000233556"/>
    </source>
</evidence>
<sequence>MQARDGIPQAKVGLEYFLESSSLTLQSHVQVGMTFLFQLDKTPQSSDQQFKFQRFQVTTKKKKIEQTSLKP</sequence>